<dbReference type="PANTHER" id="PTHR37947">
    <property type="entry name" value="BLL2462 PROTEIN"/>
    <property type="match status" value="1"/>
</dbReference>
<dbReference type="Proteomes" id="UP000294513">
    <property type="component" value="Unassembled WGS sequence"/>
</dbReference>
<keyword evidence="3" id="KW-1185">Reference proteome</keyword>
<evidence type="ECO:0000313" key="2">
    <source>
        <dbReference type="EMBL" id="TDD71784.1"/>
    </source>
</evidence>
<dbReference type="InterPro" id="IPR010768">
    <property type="entry name" value="GATase1-like"/>
</dbReference>
<name>A0A4R5AL74_9ACTN</name>
<comment type="caution">
    <text evidence="2">The sequence shown here is derived from an EMBL/GenBank/DDBJ whole genome shotgun (WGS) entry which is preliminary data.</text>
</comment>
<organism evidence="2 3">
    <name type="scientific">Actinomadura rubrisoli</name>
    <dbReference type="NCBI Taxonomy" id="2530368"/>
    <lineage>
        <taxon>Bacteria</taxon>
        <taxon>Bacillati</taxon>
        <taxon>Actinomycetota</taxon>
        <taxon>Actinomycetes</taxon>
        <taxon>Streptosporangiales</taxon>
        <taxon>Thermomonosporaceae</taxon>
        <taxon>Actinomadura</taxon>
    </lineage>
</organism>
<feature type="domain" description="Putative glutamine amidotransferase" evidence="1">
    <location>
        <begin position="4"/>
        <end position="248"/>
    </location>
</feature>
<sequence>MVSRVLIAGESWVTQSTHIKGVDSFTTSSYVTGVEPLRRALEGRGHEVVHLPAHLVPAEFPGDADALAAYDVVVLSDIGANSLQLAPEVFEQATPGTDRLGALRGWVAAGGGLLMIGGYLSFTGFEAKAAFRNTVLHEVLPVELLPEDDRVELPAGARAAVARADHPALGGVDGEWPPLLGYNRVRPRRSADVLATLNDDPLVAVAHYGAGRSAVFTSDCSPHWAPKPFCEAWDGYARVFGGIVEWLAG</sequence>
<dbReference type="PANTHER" id="PTHR37947:SF1">
    <property type="entry name" value="BLL2462 PROTEIN"/>
    <property type="match status" value="1"/>
</dbReference>
<accession>A0A4R5AL74</accession>
<dbReference type="CDD" id="cd03143">
    <property type="entry name" value="A4_beta-galactosidase_middle_domain"/>
    <property type="match status" value="1"/>
</dbReference>
<dbReference type="AlphaFoldDB" id="A0A4R5AL74"/>
<dbReference type="SUPFAM" id="SSF52317">
    <property type="entry name" value="Class I glutamine amidotransferase-like"/>
    <property type="match status" value="1"/>
</dbReference>
<dbReference type="EMBL" id="SMKU01000284">
    <property type="protein sequence ID" value="TDD71784.1"/>
    <property type="molecule type" value="Genomic_DNA"/>
</dbReference>
<evidence type="ECO:0000259" key="1">
    <source>
        <dbReference type="Pfam" id="PF07090"/>
    </source>
</evidence>
<reference evidence="2 3" key="1">
    <citation type="submission" date="2019-03" db="EMBL/GenBank/DDBJ databases">
        <title>Draft genome sequences of novel Actinobacteria.</title>
        <authorList>
            <person name="Sahin N."/>
            <person name="Ay H."/>
            <person name="Saygin H."/>
        </authorList>
    </citation>
    <scope>NUCLEOTIDE SEQUENCE [LARGE SCALE GENOMIC DNA]</scope>
    <source>
        <strain evidence="2 3">H3C3</strain>
    </source>
</reference>
<proteinExistence type="predicted"/>
<evidence type="ECO:0000313" key="3">
    <source>
        <dbReference type="Proteomes" id="UP000294513"/>
    </source>
</evidence>
<dbReference type="InterPro" id="IPR029062">
    <property type="entry name" value="Class_I_gatase-like"/>
</dbReference>
<dbReference type="Gene3D" id="3.40.50.880">
    <property type="match status" value="1"/>
</dbReference>
<dbReference type="Pfam" id="PF07090">
    <property type="entry name" value="GATase1_like"/>
    <property type="match status" value="1"/>
</dbReference>
<protein>
    <submittedName>
        <fullName evidence="2">Cytoplasmic protein</fullName>
    </submittedName>
</protein>
<gene>
    <name evidence="2" type="ORF">E1298_35485</name>
</gene>
<dbReference type="OrthoDB" id="9781333at2"/>